<feature type="transmembrane region" description="Helical" evidence="1">
    <location>
        <begin position="84"/>
        <end position="104"/>
    </location>
</feature>
<organism evidence="2">
    <name type="scientific">Mesocestoides corti</name>
    <name type="common">Flatworm</name>
    <dbReference type="NCBI Taxonomy" id="53468"/>
    <lineage>
        <taxon>Eukaryota</taxon>
        <taxon>Metazoa</taxon>
        <taxon>Spiralia</taxon>
        <taxon>Lophotrochozoa</taxon>
        <taxon>Platyhelminthes</taxon>
        <taxon>Cestoda</taxon>
        <taxon>Eucestoda</taxon>
        <taxon>Cyclophyllidea</taxon>
        <taxon>Mesocestoididae</taxon>
        <taxon>Mesocestoides</taxon>
    </lineage>
</organism>
<sequence>MHDLTILTIPLSCGAIGLCITSLVLPYWSCGGFFTTCVFTLIHLVVMVLLLVGLAIFCVVFLTDLCKACRSAWIPGPVCNTCKIIFAAIGAGCLLAANLLYAVMRVKQCNFEYQIYGYATSPRGPIRKSQVETFWYTQDISANRMAVGMVFCVIRLYETFMSSGHTLVIIFGHSLPMYSRNTF</sequence>
<evidence type="ECO:0000256" key="1">
    <source>
        <dbReference type="SAM" id="Phobius"/>
    </source>
</evidence>
<evidence type="ECO:0000313" key="2">
    <source>
        <dbReference type="WBParaSite" id="MCU_005856-RA"/>
    </source>
</evidence>
<keyword evidence="1" id="KW-0812">Transmembrane</keyword>
<reference evidence="2" key="1">
    <citation type="submission" date="2019-11" db="UniProtKB">
        <authorList>
            <consortium name="WormBaseParasite"/>
        </authorList>
    </citation>
    <scope>IDENTIFICATION</scope>
</reference>
<dbReference type="AlphaFoldDB" id="A0A5K3F696"/>
<dbReference type="WBParaSite" id="MCU_005856-RA">
    <property type="protein sequence ID" value="MCU_005856-RA"/>
    <property type="gene ID" value="MCU_005856"/>
</dbReference>
<name>A0A5K3F696_MESCO</name>
<proteinExistence type="predicted"/>
<keyword evidence="1" id="KW-0472">Membrane</keyword>
<protein>
    <submittedName>
        <fullName evidence="2">MARVEL domain-containing protein</fullName>
    </submittedName>
</protein>
<accession>A0A5K3F696</accession>
<feature type="transmembrane region" description="Helical" evidence="1">
    <location>
        <begin position="41"/>
        <end position="63"/>
    </location>
</feature>
<keyword evidence="1" id="KW-1133">Transmembrane helix</keyword>
<feature type="transmembrane region" description="Helical" evidence="1">
    <location>
        <begin position="7"/>
        <end position="29"/>
    </location>
</feature>